<keyword evidence="2" id="KW-0472">Membrane</keyword>
<name>A0A1J5IMT8_9BACT</name>
<keyword evidence="2" id="KW-0812">Transmembrane</keyword>
<protein>
    <submittedName>
        <fullName evidence="3">Uncharacterized protein</fullName>
    </submittedName>
</protein>
<reference evidence="3 4" key="1">
    <citation type="journal article" date="2016" name="Environ. Microbiol.">
        <title>Genomic resolution of a cold subsurface aquifer community provides metabolic insights for novel microbes adapted to high CO concentrations.</title>
        <authorList>
            <person name="Probst A.J."/>
            <person name="Castelle C.J."/>
            <person name="Singh A."/>
            <person name="Brown C.T."/>
            <person name="Anantharaman K."/>
            <person name="Sharon I."/>
            <person name="Hug L.A."/>
            <person name="Burstein D."/>
            <person name="Emerson J.B."/>
            <person name="Thomas B.C."/>
            <person name="Banfield J.F."/>
        </authorList>
    </citation>
    <scope>NUCLEOTIDE SEQUENCE [LARGE SCALE GENOMIC DNA]</scope>
    <source>
        <strain evidence="3">CG2_30_54_11</strain>
    </source>
</reference>
<evidence type="ECO:0000256" key="1">
    <source>
        <dbReference type="SAM" id="MobiDB-lite"/>
    </source>
</evidence>
<gene>
    <name evidence="3" type="ORF">AUK40_01645</name>
</gene>
<feature type="transmembrane region" description="Helical" evidence="2">
    <location>
        <begin position="7"/>
        <end position="27"/>
    </location>
</feature>
<organism evidence="3 4">
    <name type="scientific">Candidatus Wirthbacteria bacterium CG2_30_54_11</name>
    <dbReference type="NCBI Taxonomy" id="1817892"/>
    <lineage>
        <taxon>Bacteria</taxon>
        <taxon>Candidatus Wirthbacteria</taxon>
    </lineage>
</organism>
<dbReference type="AlphaFoldDB" id="A0A1J5IMT8"/>
<evidence type="ECO:0000313" key="4">
    <source>
        <dbReference type="Proteomes" id="UP000183245"/>
    </source>
</evidence>
<keyword evidence="2" id="KW-1133">Transmembrane helix</keyword>
<feature type="compositionally biased region" description="Low complexity" evidence="1">
    <location>
        <begin position="32"/>
        <end position="42"/>
    </location>
</feature>
<proteinExistence type="predicted"/>
<evidence type="ECO:0000313" key="3">
    <source>
        <dbReference type="EMBL" id="OIP98396.1"/>
    </source>
</evidence>
<feature type="region of interest" description="Disordered" evidence="1">
    <location>
        <begin position="32"/>
        <end position="51"/>
    </location>
</feature>
<dbReference type="STRING" id="1817892.AUK40_01645"/>
<comment type="caution">
    <text evidence="3">The sequence shown here is derived from an EMBL/GenBank/DDBJ whole genome shotgun (WGS) entry which is preliminary data.</text>
</comment>
<evidence type="ECO:0000256" key="2">
    <source>
        <dbReference type="SAM" id="Phobius"/>
    </source>
</evidence>
<dbReference type="Proteomes" id="UP000183245">
    <property type="component" value="Unassembled WGS sequence"/>
</dbReference>
<sequence>MRKLKYWIAAAIGLAVIVSLTLFWSLANQIDSEPTPETTAETTSERPVTSTEQLKLMLPAESLSILDQAPLTGLEDISATWVSSNIELDLN</sequence>
<accession>A0A1J5IMT8</accession>
<dbReference type="EMBL" id="MNZT01000029">
    <property type="protein sequence ID" value="OIP98396.1"/>
    <property type="molecule type" value="Genomic_DNA"/>
</dbReference>